<keyword evidence="6" id="KW-0408">Iron</keyword>
<evidence type="ECO:0000256" key="6">
    <source>
        <dbReference type="ARBA" id="ARBA00023004"/>
    </source>
</evidence>
<keyword evidence="5" id="KW-0560">Oxidoreductase</keyword>
<dbReference type="Pfam" id="PF02668">
    <property type="entry name" value="TauD"/>
    <property type="match status" value="1"/>
</dbReference>
<dbReference type="InterPro" id="IPR003819">
    <property type="entry name" value="TauD/TfdA-like"/>
</dbReference>
<dbReference type="GO" id="GO:0016706">
    <property type="term" value="F:2-oxoglutarate-dependent dioxygenase activity"/>
    <property type="evidence" value="ECO:0007669"/>
    <property type="project" value="TreeGrafter"/>
</dbReference>
<keyword evidence="4 9" id="KW-0223">Dioxygenase</keyword>
<evidence type="ECO:0000256" key="2">
    <source>
        <dbReference type="ARBA" id="ARBA00005896"/>
    </source>
</evidence>
<accession>A0A3A3A8C3</accession>
<evidence type="ECO:0000313" key="9">
    <source>
        <dbReference type="EMBL" id="RJE26215.1"/>
    </source>
</evidence>
<proteinExistence type="inferred from homology"/>
<evidence type="ECO:0000259" key="8">
    <source>
        <dbReference type="Pfam" id="PF02668"/>
    </source>
</evidence>
<dbReference type="AlphaFoldDB" id="A0A3A3A8C3"/>
<keyword evidence="3" id="KW-0479">Metal-binding</keyword>
<protein>
    <submittedName>
        <fullName evidence="9">Alpha-ketoglutarate-dependent taurine dioxygenase</fullName>
    </submittedName>
</protein>
<comment type="caution">
    <text evidence="9">The sequence shown here is derived from an EMBL/GenBank/DDBJ whole genome shotgun (WGS) entry which is preliminary data.</text>
</comment>
<gene>
    <name evidence="9" type="ORF">PHISCL_01463</name>
</gene>
<evidence type="ECO:0000256" key="7">
    <source>
        <dbReference type="SAM" id="MobiDB-lite"/>
    </source>
</evidence>
<feature type="region of interest" description="Disordered" evidence="7">
    <location>
        <begin position="166"/>
        <end position="185"/>
    </location>
</feature>
<evidence type="ECO:0000256" key="4">
    <source>
        <dbReference type="ARBA" id="ARBA00022964"/>
    </source>
</evidence>
<evidence type="ECO:0000256" key="3">
    <source>
        <dbReference type="ARBA" id="ARBA00022723"/>
    </source>
</evidence>
<dbReference type="InterPro" id="IPR051323">
    <property type="entry name" value="AtsK-like"/>
</dbReference>
<dbReference type="OrthoDB" id="10257314at2759"/>
<evidence type="ECO:0000313" key="10">
    <source>
        <dbReference type="Proteomes" id="UP000266188"/>
    </source>
</evidence>
<name>A0A3A3A8C3_9EURO</name>
<keyword evidence="10" id="KW-1185">Reference proteome</keyword>
<feature type="domain" description="TauD/TfdA-like" evidence="8">
    <location>
        <begin position="84"/>
        <end position="334"/>
    </location>
</feature>
<dbReference type="STRING" id="2070753.A0A3A3A8C3"/>
<evidence type="ECO:0000256" key="1">
    <source>
        <dbReference type="ARBA" id="ARBA00001954"/>
    </source>
</evidence>
<sequence length="392" mass="43152">MPPSLVSSLGHFTVPRKETLAPENKFHYEPGHPPIETPSPKTNEELLPTYPDIYQNPLGDIPYEDRGLRGDPKFRTLFSAASDVYDIMPKIGTEIRGLDLGKINDAQRDELARLVAVRGVIFVRDQAGFDVSAQRELGRYLGRLYKHPTAAVPRKAGLSDVQVSYKGDGSAKQHNESAPSSLWESDVSYEIQPPSYTSMKLISDTPRGSGNDTIWCSQYAAYDALSSHMQCYLKGLTALHSADRQASDTRAAGRPVRRDPITTEHCLVRTNPVTGWNALFFNPRFVTRIVGIPKAESDAIIKYLTDVITTTPDMHVRFHGGKNDVAIWDSRITANTSTDGFTSDKWHVISVACQGERPVLDPGGNSQEGELAALYGLPTVTNNGSRETNGHS</sequence>
<dbReference type="GO" id="GO:0046872">
    <property type="term" value="F:metal ion binding"/>
    <property type="evidence" value="ECO:0007669"/>
    <property type="project" value="UniProtKB-KW"/>
</dbReference>
<dbReference type="FunFam" id="3.60.130.10:FF:000003">
    <property type="entry name" value="Alpha-ketoglutarate-dependent taurine dioxygenase"/>
    <property type="match status" value="1"/>
</dbReference>
<reference evidence="10" key="1">
    <citation type="submission" date="2017-02" db="EMBL/GenBank/DDBJ databases">
        <authorList>
            <person name="Tafer H."/>
            <person name="Lopandic K."/>
        </authorList>
    </citation>
    <scope>NUCLEOTIDE SEQUENCE [LARGE SCALE GENOMIC DNA]</scope>
    <source>
        <strain evidence="10">CBS 366.77</strain>
    </source>
</reference>
<dbReference type="PANTHER" id="PTHR30468:SF31">
    <property type="entry name" value="ALPHA-KETOGLUTARATE-DEPENDENT SULFONATE DIOXYGENASE-RELATED"/>
    <property type="match status" value="1"/>
</dbReference>
<dbReference type="SUPFAM" id="SSF51197">
    <property type="entry name" value="Clavaminate synthase-like"/>
    <property type="match status" value="1"/>
</dbReference>
<dbReference type="EMBL" id="MVGC01000027">
    <property type="protein sequence ID" value="RJE26215.1"/>
    <property type="molecule type" value="Genomic_DNA"/>
</dbReference>
<comment type="cofactor">
    <cofactor evidence="1">
        <name>Fe(2+)</name>
        <dbReference type="ChEBI" id="CHEBI:29033"/>
    </cofactor>
</comment>
<comment type="similarity">
    <text evidence="2">Belongs to the TfdA dioxygenase family.</text>
</comment>
<dbReference type="Gene3D" id="3.60.130.10">
    <property type="entry name" value="Clavaminate synthase-like"/>
    <property type="match status" value="1"/>
</dbReference>
<dbReference type="Proteomes" id="UP000266188">
    <property type="component" value="Unassembled WGS sequence"/>
</dbReference>
<dbReference type="PANTHER" id="PTHR30468">
    <property type="entry name" value="ALPHA-KETOGLUTARATE-DEPENDENT SULFONATE DIOXYGENASE"/>
    <property type="match status" value="1"/>
</dbReference>
<dbReference type="GO" id="GO:0005737">
    <property type="term" value="C:cytoplasm"/>
    <property type="evidence" value="ECO:0007669"/>
    <property type="project" value="TreeGrafter"/>
</dbReference>
<organism evidence="9 10">
    <name type="scientific">Aspergillus sclerotialis</name>
    <dbReference type="NCBI Taxonomy" id="2070753"/>
    <lineage>
        <taxon>Eukaryota</taxon>
        <taxon>Fungi</taxon>
        <taxon>Dikarya</taxon>
        <taxon>Ascomycota</taxon>
        <taxon>Pezizomycotina</taxon>
        <taxon>Eurotiomycetes</taxon>
        <taxon>Eurotiomycetidae</taxon>
        <taxon>Eurotiales</taxon>
        <taxon>Aspergillaceae</taxon>
        <taxon>Aspergillus</taxon>
        <taxon>Aspergillus subgen. Polypaecilum</taxon>
    </lineage>
</organism>
<evidence type="ECO:0000256" key="5">
    <source>
        <dbReference type="ARBA" id="ARBA00023002"/>
    </source>
</evidence>
<dbReference type="InterPro" id="IPR042098">
    <property type="entry name" value="TauD-like_sf"/>
</dbReference>